<keyword evidence="8" id="KW-1185">Reference proteome</keyword>
<keyword evidence="3" id="KW-0134">Cell wall</keyword>
<dbReference type="Proteomes" id="UP001058974">
    <property type="component" value="Chromosome 7"/>
</dbReference>
<dbReference type="Pfam" id="PF01095">
    <property type="entry name" value="Pectinesterase"/>
    <property type="match status" value="1"/>
</dbReference>
<evidence type="ECO:0000313" key="7">
    <source>
        <dbReference type="EMBL" id="KAI5388961.1"/>
    </source>
</evidence>
<reference evidence="7 8" key="1">
    <citation type="journal article" date="2022" name="Nat. Genet.">
        <title>Improved pea reference genome and pan-genome highlight genomic features and evolutionary characteristics.</title>
        <authorList>
            <person name="Yang T."/>
            <person name="Liu R."/>
            <person name="Luo Y."/>
            <person name="Hu S."/>
            <person name="Wang D."/>
            <person name="Wang C."/>
            <person name="Pandey M.K."/>
            <person name="Ge S."/>
            <person name="Xu Q."/>
            <person name="Li N."/>
            <person name="Li G."/>
            <person name="Huang Y."/>
            <person name="Saxena R.K."/>
            <person name="Ji Y."/>
            <person name="Li M."/>
            <person name="Yan X."/>
            <person name="He Y."/>
            <person name="Liu Y."/>
            <person name="Wang X."/>
            <person name="Xiang C."/>
            <person name="Varshney R.K."/>
            <person name="Ding H."/>
            <person name="Gao S."/>
            <person name="Zong X."/>
        </authorList>
    </citation>
    <scope>NUCLEOTIDE SEQUENCE [LARGE SCALE GENOMIC DNA]</scope>
    <source>
        <strain evidence="7 8">cv. Zhongwan 6</strain>
    </source>
</reference>
<keyword evidence="5" id="KW-0063">Aspartyl esterase</keyword>
<sequence length="240" mass="27059">MCGEYLSQDMSFENTAWAFNGQAVALFSTSDQSVFYRCGISGYQDSLCPDSGRQYYRECIIRGSAEFIFDRAAAVFQYCQILVRKGSTNQNPITAQGGPRRNETTFGFTFQFCNISVDLDLIPYIGSIRTYLGRPWQNYSRTIFMECQINEVVDPEGWLKWGGTDHAQSPLFYAEYKNHGLGAGVQKRVKWPGYHVFTHPKQALNFTVAHLISGYYWLPSTGIPFTPYFGVGGGNNSKGK</sequence>
<keyword evidence="3" id="KW-0964">Secreted</keyword>
<dbReference type="InterPro" id="IPR000070">
    <property type="entry name" value="Pectinesterase_cat"/>
</dbReference>
<evidence type="ECO:0000256" key="2">
    <source>
        <dbReference type="ARBA" id="ARBA00005184"/>
    </source>
</evidence>
<keyword evidence="4" id="KW-0378">Hydrolase</keyword>
<comment type="caution">
    <text evidence="7">The sequence shown here is derived from an EMBL/GenBank/DDBJ whole genome shotgun (WGS) entry which is preliminary data.</text>
</comment>
<dbReference type="AlphaFoldDB" id="A0A9D4VSR5"/>
<dbReference type="Gene3D" id="2.160.20.10">
    <property type="entry name" value="Single-stranded right-handed beta-helix, Pectin lyase-like"/>
    <property type="match status" value="1"/>
</dbReference>
<evidence type="ECO:0000256" key="3">
    <source>
        <dbReference type="ARBA" id="ARBA00022512"/>
    </source>
</evidence>
<dbReference type="SUPFAM" id="SSF51126">
    <property type="entry name" value="Pectin lyase-like"/>
    <property type="match status" value="1"/>
</dbReference>
<dbReference type="PANTHER" id="PTHR31707">
    <property type="entry name" value="PECTINESTERASE"/>
    <property type="match status" value="1"/>
</dbReference>
<dbReference type="GO" id="GO:0042545">
    <property type="term" value="P:cell wall modification"/>
    <property type="evidence" value="ECO:0007669"/>
    <property type="project" value="InterPro"/>
</dbReference>
<name>A0A9D4VSR5_PEA</name>
<dbReference type="EMBL" id="JAMSHJ010000007">
    <property type="protein sequence ID" value="KAI5388961.1"/>
    <property type="molecule type" value="Genomic_DNA"/>
</dbReference>
<organism evidence="7 8">
    <name type="scientific">Pisum sativum</name>
    <name type="common">Garden pea</name>
    <name type="synonym">Lathyrus oleraceus</name>
    <dbReference type="NCBI Taxonomy" id="3888"/>
    <lineage>
        <taxon>Eukaryota</taxon>
        <taxon>Viridiplantae</taxon>
        <taxon>Streptophyta</taxon>
        <taxon>Embryophyta</taxon>
        <taxon>Tracheophyta</taxon>
        <taxon>Spermatophyta</taxon>
        <taxon>Magnoliopsida</taxon>
        <taxon>eudicotyledons</taxon>
        <taxon>Gunneridae</taxon>
        <taxon>Pentapetalae</taxon>
        <taxon>rosids</taxon>
        <taxon>fabids</taxon>
        <taxon>Fabales</taxon>
        <taxon>Fabaceae</taxon>
        <taxon>Papilionoideae</taxon>
        <taxon>50 kb inversion clade</taxon>
        <taxon>NPAAA clade</taxon>
        <taxon>Hologalegina</taxon>
        <taxon>IRL clade</taxon>
        <taxon>Fabeae</taxon>
        <taxon>Lathyrus</taxon>
    </lineage>
</organism>
<evidence type="ECO:0000313" key="8">
    <source>
        <dbReference type="Proteomes" id="UP001058974"/>
    </source>
</evidence>
<comment type="pathway">
    <text evidence="2">Glycan metabolism; pectin degradation; 2-dehydro-3-deoxy-D-gluconate from pectin: step 1/5.</text>
</comment>
<evidence type="ECO:0000259" key="6">
    <source>
        <dbReference type="Pfam" id="PF01095"/>
    </source>
</evidence>
<evidence type="ECO:0000256" key="5">
    <source>
        <dbReference type="ARBA" id="ARBA00023085"/>
    </source>
</evidence>
<dbReference type="GO" id="GO:0030599">
    <property type="term" value="F:pectinesterase activity"/>
    <property type="evidence" value="ECO:0007669"/>
    <property type="project" value="InterPro"/>
</dbReference>
<dbReference type="InterPro" id="IPR012334">
    <property type="entry name" value="Pectin_lyas_fold"/>
</dbReference>
<comment type="subcellular location">
    <subcellularLocation>
        <location evidence="1">Secreted</location>
        <location evidence="1">Cell wall</location>
    </subcellularLocation>
</comment>
<evidence type="ECO:0000256" key="1">
    <source>
        <dbReference type="ARBA" id="ARBA00004191"/>
    </source>
</evidence>
<accession>A0A9D4VSR5</accession>
<feature type="domain" description="Pectinesterase catalytic" evidence="6">
    <location>
        <begin position="4"/>
        <end position="214"/>
    </location>
</feature>
<evidence type="ECO:0000256" key="4">
    <source>
        <dbReference type="ARBA" id="ARBA00022801"/>
    </source>
</evidence>
<dbReference type="Gramene" id="Psat07G0456700-T1">
    <property type="protein sequence ID" value="KAI5388961.1"/>
    <property type="gene ID" value="KIW84_074567"/>
</dbReference>
<protein>
    <recommendedName>
        <fullName evidence="6">Pectinesterase catalytic domain-containing protein</fullName>
    </recommendedName>
</protein>
<proteinExistence type="predicted"/>
<gene>
    <name evidence="7" type="ORF">KIW84_074567</name>
</gene>
<dbReference type="InterPro" id="IPR011050">
    <property type="entry name" value="Pectin_lyase_fold/virulence"/>
</dbReference>
<dbReference type="OrthoDB" id="2019149at2759"/>